<dbReference type="Proteomes" id="UP000501568">
    <property type="component" value="Chromosome"/>
</dbReference>
<organism evidence="1 2">
    <name type="scientific">Stakelama tenebrarum</name>
    <dbReference type="NCBI Taxonomy" id="2711215"/>
    <lineage>
        <taxon>Bacteria</taxon>
        <taxon>Pseudomonadati</taxon>
        <taxon>Pseudomonadota</taxon>
        <taxon>Alphaproteobacteria</taxon>
        <taxon>Sphingomonadales</taxon>
        <taxon>Sphingomonadaceae</taxon>
        <taxon>Stakelama</taxon>
    </lineage>
</organism>
<evidence type="ECO:0000313" key="2">
    <source>
        <dbReference type="Proteomes" id="UP000501568"/>
    </source>
</evidence>
<proteinExistence type="predicted"/>
<gene>
    <name evidence="1" type="ORF">G5C33_12435</name>
</gene>
<sequence>MERLVHNPENAASTYRASIQEASCVVNISGDRSADLIGGELTDDPRFRDLTRAMSQRYSACVRDPSGRVMPIMLSGAIAEQLLLEQPAESFEDRASSVNVNDAEAFHGNLAEGVTMAKIAACVAVYSPGLVRKVLDTEVGSATEGEALDAAYRATPECGLPARPASIPEAFQRGALAEALLLWRERSE</sequence>
<evidence type="ECO:0000313" key="1">
    <source>
        <dbReference type="EMBL" id="QIG80508.1"/>
    </source>
</evidence>
<keyword evidence="2" id="KW-1185">Reference proteome</keyword>
<accession>A0A6G6Y722</accession>
<name>A0A6G6Y722_9SPHN</name>
<protein>
    <submittedName>
        <fullName evidence="1">Uncharacterized protein</fullName>
    </submittedName>
</protein>
<dbReference type="RefSeq" id="WP_165327514.1">
    <property type="nucleotide sequence ID" value="NZ_CP049109.1"/>
</dbReference>
<dbReference type="AlphaFoldDB" id="A0A6G6Y722"/>
<dbReference type="KEGG" id="spzr:G5C33_12435"/>
<reference evidence="1 2" key="1">
    <citation type="submission" date="2020-02" db="EMBL/GenBank/DDBJ databases">
        <authorList>
            <person name="Zheng R.K."/>
            <person name="Sun C.M."/>
        </authorList>
    </citation>
    <scope>NUCLEOTIDE SEQUENCE [LARGE SCALE GENOMIC DNA]</scope>
    <source>
        <strain evidence="2">zrk23</strain>
    </source>
</reference>
<dbReference type="EMBL" id="CP049109">
    <property type="protein sequence ID" value="QIG80508.1"/>
    <property type="molecule type" value="Genomic_DNA"/>
</dbReference>